<dbReference type="Proteomes" id="UP000199679">
    <property type="component" value="Chromosome I"/>
</dbReference>
<proteinExistence type="predicted"/>
<dbReference type="STRING" id="652787.SAMN05216490_3571"/>
<dbReference type="AlphaFoldDB" id="A0A1H2AK04"/>
<organism evidence="1 2">
    <name type="scientific">Mucilaginibacter mallensis</name>
    <dbReference type="NCBI Taxonomy" id="652787"/>
    <lineage>
        <taxon>Bacteria</taxon>
        <taxon>Pseudomonadati</taxon>
        <taxon>Bacteroidota</taxon>
        <taxon>Sphingobacteriia</taxon>
        <taxon>Sphingobacteriales</taxon>
        <taxon>Sphingobacteriaceae</taxon>
        <taxon>Mucilaginibacter</taxon>
    </lineage>
</organism>
<name>A0A1H2AK04_MUCMA</name>
<evidence type="ECO:0000313" key="1">
    <source>
        <dbReference type="EMBL" id="SDT46204.1"/>
    </source>
</evidence>
<evidence type="ECO:0000313" key="2">
    <source>
        <dbReference type="Proteomes" id="UP000199679"/>
    </source>
</evidence>
<reference evidence="1 2" key="1">
    <citation type="submission" date="2016-10" db="EMBL/GenBank/DDBJ databases">
        <authorList>
            <person name="de Groot N.N."/>
        </authorList>
    </citation>
    <scope>NUCLEOTIDE SEQUENCE [LARGE SCALE GENOMIC DNA]</scope>
    <source>
        <strain evidence="1 2">MP1X4</strain>
    </source>
</reference>
<accession>A0A1H2AK04</accession>
<sequence>MLINMTQYVHAYKILRKLVLKVYICKLYKQINRDK</sequence>
<gene>
    <name evidence="1" type="ORF">SAMN05216490_3571</name>
</gene>
<dbReference type="EMBL" id="LT629740">
    <property type="protein sequence ID" value="SDT46204.1"/>
    <property type="molecule type" value="Genomic_DNA"/>
</dbReference>
<keyword evidence="2" id="KW-1185">Reference proteome</keyword>
<protein>
    <submittedName>
        <fullName evidence="1">Uncharacterized protein</fullName>
    </submittedName>
</protein>